<dbReference type="PANTHER" id="PTHR43213:SF5">
    <property type="entry name" value="BIFUNCTIONAL DTTP_UTP PYROPHOSPHATASE_METHYLTRANSFERASE PROTEIN-RELATED"/>
    <property type="match status" value="1"/>
</dbReference>
<dbReference type="Proteomes" id="UP000658997">
    <property type="component" value="Unassembled WGS sequence"/>
</dbReference>
<dbReference type="NCBIfam" id="TIGR00172">
    <property type="entry name" value="maf"/>
    <property type="match status" value="1"/>
</dbReference>
<protein>
    <submittedName>
        <fullName evidence="3">Related to Maf-like protein C3G6.03c</fullName>
    </submittedName>
</protein>
<dbReference type="PANTHER" id="PTHR43213">
    <property type="entry name" value="BIFUNCTIONAL DTTP/UTP PYROPHOSPHATASE/METHYLTRANSFERASE PROTEIN-RELATED"/>
    <property type="match status" value="1"/>
</dbReference>
<dbReference type="SUPFAM" id="SSF52972">
    <property type="entry name" value="ITPase-like"/>
    <property type="match status" value="1"/>
</dbReference>
<evidence type="ECO:0000313" key="5">
    <source>
        <dbReference type="Proteomes" id="UP000179920"/>
    </source>
</evidence>
<keyword evidence="2" id="KW-0378">Hydrolase</keyword>
<keyword evidence="6" id="KW-1185">Reference proteome</keyword>
<dbReference type="GO" id="GO:0047429">
    <property type="term" value="F:nucleoside triphosphate diphosphatase activity"/>
    <property type="evidence" value="ECO:0007669"/>
    <property type="project" value="InterPro"/>
</dbReference>
<evidence type="ECO:0000256" key="2">
    <source>
        <dbReference type="ARBA" id="ARBA00022801"/>
    </source>
</evidence>
<dbReference type="HAMAP" id="MF_00528">
    <property type="entry name" value="Maf"/>
    <property type="match status" value="1"/>
</dbReference>
<dbReference type="InterPro" id="IPR003697">
    <property type="entry name" value="Maf-like"/>
</dbReference>
<dbReference type="AlphaFoldDB" id="A0A1K0H8R6"/>
<accession>A0A1K0H8R6</accession>
<sequence>MSTTRPDPVTPFALNTPLFNKLAGKRVVLASSSPRRREILATVGLVPEIVPSTFEENLPKSEFTGEGVYEYPVQTGYKKALEVYERLVRENPEDPPDFVISADTVVVKDEVIMEKPVDQQDNLRMLADLNGNKCEVVTSVTVIWPVIEAPGFQMRSLCEKTFVRFADNPYSLLKAYVDSKEGIDRAGGFAIQGRGALLVRAIEGDYNNVVGFPLYSFSAWLHDLIENEELDIVEDV</sequence>
<dbReference type="EMBL" id="ULHB01000041">
    <property type="protein sequence ID" value="SYW78382.1"/>
    <property type="molecule type" value="Genomic_DNA"/>
</dbReference>
<dbReference type="EMBL" id="LT558119">
    <property type="protein sequence ID" value="SAM77202.1"/>
    <property type="molecule type" value="Genomic_DNA"/>
</dbReference>
<reference evidence="5" key="2">
    <citation type="submission" date="2016-04" db="EMBL/GenBank/DDBJ databases">
        <authorList>
            <person name="Guldener U."/>
            <person name="Guldener U."/>
        </authorList>
    </citation>
    <scope>NUCLEOTIDE SEQUENCE [LARGE SCALE GENOMIC DNA]</scope>
    <source>
        <strain evidence="5">UB2112</strain>
    </source>
</reference>
<dbReference type="Gene3D" id="3.90.950.10">
    <property type="match status" value="1"/>
</dbReference>
<reference evidence="3" key="1">
    <citation type="submission" date="2016-04" db="EMBL/GenBank/DDBJ databases">
        <authorList>
            <person name="Evans L.H."/>
            <person name="Alamgir A."/>
            <person name="Owens N."/>
            <person name="Weber N.D."/>
            <person name="Virtaneva K."/>
            <person name="Barbian K."/>
            <person name="Babar A."/>
            <person name="Rosenke K."/>
        </authorList>
    </citation>
    <scope>NUCLEOTIDE SEQUENCE</scope>
    <source>
        <strain evidence="3">UB2112</strain>
    </source>
</reference>
<dbReference type="Proteomes" id="UP000179920">
    <property type="component" value="Chromosome III"/>
</dbReference>
<proteinExistence type="inferred from homology"/>
<evidence type="ECO:0000313" key="3">
    <source>
        <dbReference type="EMBL" id="SAM77202.1"/>
    </source>
</evidence>
<dbReference type="Pfam" id="PF02545">
    <property type="entry name" value="Maf"/>
    <property type="match status" value="1"/>
</dbReference>
<evidence type="ECO:0000313" key="4">
    <source>
        <dbReference type="EMBL" id="SYW78382.1"/>
    </source>
</evidence>
<comment type="cofactor">
    <cofactor evidence="1">
        <name>a divalent metal cation</name>
        <dbReference type="ChEBI" id="CHEBI:60240"/>
    </cofactor>
</comment>
<dbReference type="OrthoDB" id="10267058at2759"/>
<dbReference type="PIRSF" id="PIRSF006305">
    <property type="entry name" value="Maf"/>
    <property type="match status" value="1"/>
</dbReference>
<evidence type="ECO:0000256" key="1">
    <source>
        <dbReference type="ARBA" id="ARBA00001968"/>
    </source>
</evidence>
<dbReference type="InterPro" id="IPR029001">
    <property type="entry name" value="ITPase-like_fam"/>
</dbReference>
<gene>
    <name evidence="4" type="ORF">UBRO2_02574</name>
    <name evidence="3" type="ORF">UBRO_01738</name>
</gene>
<organism evidence="3 5">
    <name type="scientific">Ustilago bromivora</name>
    <dbReference type="NCBI Taxonomy" id="307758"/>
    <lineage>
        <taxon>Eukaryota</taxon>
        <taxon>Fungi</taxon>
        <taxon>Dikarya</taxon>
        <taxon>Basidiomycota</taxon>
        <taxon>Ustilaginomycotina</taxon>
        <taxon>Ustilaginomycetes</taxon>
        <taxon>Ustilaginales</taxon>
        <taxon>Ustilaginaceae</taxon>
        <taxon>Ustilago</taxon>
    </lineage>
</organism>
<reference evidence="4" key="3">
    <citation type="submission" date="2018-08" db="EMBL/GenBank/DDBJ databases">
        <authorList>
            <person name="Guldener U."/>
        </authorList>
    </citation>
    <scope>NUCLEOTIDE SEQUENCE</scope>
    <source>
        <strain evidence="4">UB2</strain>
    </source>
</reference>
<dbReference type="CDD" id="cd00555">
    <property type="entry name" value="Maf"/>
    <property type="match status" value="1"/>
</dbReference>
<evidence type="ECO:0000313" key="6">
    <source>
        <dbReference type="Proteomes" id="UP000658997"/>
    </source>
</evidence>
<name>A0A1K0H8R6_9BASI</name>